<evidence type="ECO:0000313" key="1">
    <source>
        <dbReference type="EMBL" id="KAJ9603593.1"/>
    </source>
</evidence>
<dbReference type="Proteomes" id="UP001172673">
    <property type="component" value="Unassembled WGS sequence"/>
</dbReference>
<sequence>MAKVCSCQHFARQWDHIVNSGNGLDDDIIDVAPGVVDTFLSKAVPTADQSPKKYFKFLVYHFKIKNGRMVKFYHGSGTAASGARGRVQKYLRCLESEEEVTRATLEHLERVTPLRRWIAAMPERLCLECREPLAGGNWKFESIGIVFRIESRTSRFEQPILPSRAISRGLEPASRVCL</sequence>
<organism evidence="1 2">
    <name type="scientific">Cladophialophora chaetospira</name>
    <dbReference type="NCBI Taxonomy" id="386627"/>
    <lineage>
        <taxon>Eukaryota</taxon>
        <taxon>Fungi</taxon>
        <taxon>Dikarya</taxon>
        <taxon>Ascomycota</taxon>
        <taxon>Pezizomycotina</taxon>
        <taxon>Eurotiomycetes</taxon>
        <taxon>Chaetothyriomycetidae</taxon>
        <taxon>Chaetothyriales</taxon>
        <taxon>Herpotrichiellaceae</taxon>
        <taxon>Cladophialophora</taxon>
    </lineage>
</organism>
<protein>
    <submittedName>
        <fullName evidence="1">Uncharacterized protein</fullName>
    </submittedName>
</protein>
<accession>A0AA39CCU1</accession>
<name>A0AA39CCU1_9EURO</name>
<dbReference type="AlphaFoldDB" id="A0AA39CCU1"/>
<proteinExistence type="predicted"/>
<evidence type="ECO:0000313" key="2">
    <source>
        <dbReference type="Proteomes" id="UP001172673"/>
    </source>
</evidence>
<gene>
    <name evidence="1" type="ORF">H2200_011779</name>
</gene>
<dbReference type="EMBL" id="JAPDRK010000021">
    <property type="protein sequence ID" value="KAJ9603593.1"/>
    <property type="molecule type" value="Genomic_DNA"/>
</dbReference>
<comment type="caution">
    <text evidence="1">The sequence shown here is derived from an EMBL/GenBank/DDBJ whole genome shotgun (WGS) entry which is preliminary data.</text>
</comment>
<reference evidence="1" key="1">
    <citation type="submission" date="2022-10" db="EMBL/GenBank/DDBJ databases">
        <title>Culturing micro-colonial fungi from biological soil crusts in the Mojave desert and describing Neophaeococcomyces mojavensis, and introducing the new genera and species Taxawa tesnikishii.</title>
        <authorList>
            <person name="Kurbessoian T."/>
            <person name="Stajich J.E."/>
        </authorList>
    </citation>
    <scope>NUCLEOTIDE SEQUENCE</scope>
    <source>
        <strain evidence="1">TK_41</strain>
    </source>
</reference>
<keyword evidence="2" id="KW-1185">Reference proteome</keyword>